<keyword evidence="3" id="KW-0238">DNA-binding</keyword>
<dbReference type="SUPFAM" id="SSF53850">
    <property type="entry name" value="Periplasmic binding protein-like II"/>
    <property type="match status" value="1"/>
</dbReference>
<evidence type="ECO:0000256" key="3">
    <source>
        <dbReference type="ARBA" id="ARBA00023125"/>
    </source>
</evidence>
<dbReference type="Gene3D" id="1.10.10.10">
    <property type="entry name" value="Winged helix-like DNA-binding domain superfamily/Winged helix DNA-binding domain"/>
    <property type="match status" value="1"/>
</dbReference>
<keyword evidence="4" id="KW-0804">Transcription</keyword>
<feature type="domain" description="HTH lysR-type" evidence="6">
    <location>
        <begin position="5"/>
        <end position="59"/>
    </location>
</feature>
<evidence type="ECO:0000256" key="4">
    <source>
        <dbReference type="ARBA" id="ARBA00023163"/>
    </source>
</evidence>
<keyword evidence="8" id="KW-1185">Reference proteome</keyword>
<accession>A0ABT6IB59</accession>
<organism evidence="7 8">
    <name type="scientific">Salinicola acroporae</name>
    <dbReference type="NCBI Taxonomy" id="1541440"/>
    <lineage>
        <taxon>Bacteria</taxon>
        <taxon>Pseudomonadati</taxon>
        <taxon>Pseudomonadota</taxon>
        <taxon>Gammaproteobacteria</taxon>
        <taxon>Oceanospirillales</taxon>
        <taxon>Halomonadaceae</taxon>
        <taxon>Salinicola</taxon>
    </lineage>
</organism>
<name>A0ABT6IB59_9GAMM</name>
<sequence>MFHQRQLQAFVRTAELASFTRAAKDIHLSQPALSYLIRKLEGELGIALFARNTRTVVLTEGGALFLGHARRILADMSLALDDTRNVRELERGKVTVAGLPSVASSLLPRAIAAFRKRHPKVTVVLRDGLADQVHHWVRRGEVDMGLGSPLQRDRELDFQPLFHDDLLLITPPRVVRRSESPWYGLDQVPYIAMTPGSSARHYADLAMEHAGRQVAPSWEVSFMSSAIAMVRAKLGYALLPASSVDVFNLDAITRLPVNMQEPREIGILRRKPLHASPALDAFLRQLRKQIPPTDNFPFDEEGSTAGQGNMA</sequence>
<dbReference type="PROSITE" id="PS50931">
    <property type="entry name" value="HTH_LYSR"/>
    <property type="match status" value="1"/>
</dbReference>
<dbReference type="SUPFAM" id="SSF46785">
    <property type="entry name" value="Winged helix' DNA-binding domain"/>
    <property type="match status" value="1"/>
</dbReference>
<protein>
    <submittedName>
        <fullName evidence="7">LysR family transcriptional regulator</fullName>
    </submittedName>
</protein>
<dbReference type="Pfam" id="PF03466">
    <property type="entry name" value="LysR_substrate"/>
    <property type="match status" value="1"/>
</dbReference>
<evidence type="ECO:0000259" key="6">
    <source>
        <dbReference type="PROSITE" id="PS50931"/>
    </source>
</evidence>
<evidence type="ECO:0000313" key="7">
    <source>
        <dbReference type="EMBL" id="MDH4574499.1"/>
    </source>
</evidence>
<dbReference type="InterPro" id="IPR036390">
    <property type="entry name" value="WH_DNA-bd_sf"/>
</dbReference>
<dbReference type="EMBL" id="PGFS01000001">
    <property type="protein sequence ID" value="MDH4574499.1"/>
    <property type="molecule type" value="Genomic_DNA"/>
</dbReference>
<dbReference type="PANTHER" id="PTHR30419:SF8">
    <property type="entry name" value="NITROGEN ASSIMILATION TRANSCRIPTIONAL ACTIVATOR-RELATED"/>
    <property type="match status" value="1"/>
</dbReference>
<dbReference type="RefSeq" id="WP_110714992.1">
    <property type="nucleotide sequence ID" value="NZ_PGFS01000001.1"/>
</dbReference>
<dbReference type="InterPro" id="IPR005119">
    <property type="entry name" value="LysR_subst-bd"/>
</dbReference>
<dbReference type="Proteomes" id="UP001162135">
    <property type="component" value="Unassembled WGS sequence"/>
</dbReference>
<dbReference type="InterPro" id="IPR050950">
    <property type="entry name" value="HTH-type_LysR_regulators"/>
</dbReference>
<reference evidence="7" key="2">
    <citation type="submission" date="2017-11" db="EMBL/GenBank/DDBJ databases">
        <authorList>
            <person name="Das S.K."/>
        </authorList>
    </citation>
    <scope>NUCLEOTIDE SEQUENCE</scope>
    <source>
        <strain evidence="7">S4-41</strain>
    </source>
</reference>
<dbReference type="PANTHER" id="PTHR30419">
    <property type="entry name" value="HTH-TYPE TRANSCRIPTIONAL REGULATOR YBHD"/>
    <property type="match status" value="1"/>
</dbReference>
<dbReference type="Pfam" id="PF00126">
    <property type="entry name" value="HTH_1"/>
    <property type="match status" value="1"/>
</dbReference>
<evidence type="ECO:0000313" key="8">
    <source>
        <dbReference type="Proteomes" id="UP001162135"/>
    </source>
</evidence>
<reference evidence="7" key="1">
    <citation type="journal article" date="2015" name="Antonie Van Leeuwenhoek">
        <title>Comparative 16S rRNA signatures and multilocus sequence analysis for the genus Salinicola and description of Salinicola acroporae sp. nov., isolated from coral Acropora digitifera.</title>
        <authorList>
            <person name="Lepcha R.T."/>
            <person name="Poddar A."/>
            <person name="Schumann P."/>
            <person name="Das S.K."/>
        </authorList>
    </citation>
    <scope>NUCLEOTIDE SEQUENCE</scope>
    <source>
        <strain evidence="7">S4-41</strain>
    </source>
</reference>
<dbReference type="InterPro" id="IPR036388">
    <property type="entry name" value="WH-like_DNA-bd_sf"/>
</dbReference>
<gene>
    <name evidence="7" type="ORF">CUR86_20130</name>
</gene>
<evidence type="ECO:0000256" key="1">
    <source>
        <dbReference type="ARBA" id="ARBA00009437"/>
    </source>
</evidence>
<dbReference type="InterPro" id="IPR000847">
    <property type="entry name" value="LysR_HTH_N"/>
</dbReference>
<feature type="region of interest" description="Disordered" evidence="5">
    <location>
        <begin position="291"/>
        <end position="311"/>
    </location>
</feature>
<comment type="caution">
    <text evidence="7">The sequence shown here is derived from an EMBL/GenBank/DDBJ whole genome shotgun (WGS) entry which is preliminary data.</text>
</comment>
<evidence type="ECO:0000256" key="5">
    <source>
        <dbReference type="SAM" id="MobiDB-lite"/>
    </source>
</evidence>
<dbReference type="Gene3D" id="3.40.190.290">
    <property type="match status" value="1"/>
</dbReference>
<keyword evidence="2" id="KW-0805">Transcription regulation</keyword>
<dbReference type="CDD" id="cd08440">
    <property type="entry name" value="PBP2_LTTR_like_4"/>
    <property type="match status" value="1"/>
</dbReference>
<proteinExistence type="inferred from homology"/>
<dbReference type="PRINTS" id="PR00039">
    <property type="entry name" value="HTHLYSR"/>
</dbReference>
<evidence type="ECO:0000256" key="2">
    <source>
        <dbReference type="ARBA" id="ARBA00023015"/>
    </source>
</evidence>
<comment type="similarity">
    <text evidence="1">Belongs to the LysR transcriptional regulatory family.</text>
</comment>